<dbReference type="AlphaFoldDB" id="A0A5B7E4X3"/>
<gene>
    <name evidence="1" type="ORF">E2C01_022269</name>
</gene>
<proteinExistence type="predicted"/>
<evidence type="ECO:0000313" key="2">
    <source>
        <dbReference type="Proteomes" id="UP000324222"/>
    </source>
</evidence>
<sequence length="163" mass="17876">MLPTLRSRVIATQKCPQHAWACLHHAGGEHVDAAEGGTGVRPSPGSCLAVTHAPAGRSGLRLESSVQLRERRLPGRCFHLLFPLFPLPRPPLVSLYLSQPPAMGVEALAAAESVIADSRTREERNLPGQGTYWWSLLSEHPDIQNSAVDEEEKKWICRCNRSG</sequence>
<name>A0A5B7E4X3_PORTR</name>
<accession>A0A5B7E4X3</accession>
<reference evidence="1 2" key="1">
    <citation type="submission" date="2019-05" db="EMBL/GenBank/DDBJ databases">
        <title>Another draft genome of Portunus trituberculatus and its Hox gene families provides insights of decapod evolution.</title>
        <authorList>
            <person name="Jeong J.-H."/>
            <person name="Song I."/>
            <person name="Kim S."/>
            <person name="Choi T."/>
            <person name="Kim D."/>
            <person name="Ryu S."/>
            <person name="Kim W."/>
        </authorList>
    </citation>
    <scope>NUCLEOTIDE SEQUENCE [LARGE SCALE GENOMIC DNA]</scope>
    <source>
        <tissue evidence="1">Muscle</tissue>
    </source>
</reference>
<keyword evidence="2" id="KW-1185">Reference proteome</keyword>
<organism evidence="1 2">
    <name type="scientific">Portunus trituberculatus</name>
    <name type="common">Swimming crab</name>
    <name type="synonym">Neptunus trituberculatus</name>
    <dbReference type="NCBI Taxonomy" id="210409"/>
    <lineage>
        <taxon>Eukaryota</taxon>
        <taxon>Metazoa</taxon>
        <taxon>Ecdysozoa</taxon>
        <taxon>Arthropoda</taxon>
        <taxon>Crustacea</taxon>
        <taxon>Multicrustacea</taxon>
        <taxon>Malacostraca</taxon>
        <taxon>Eumalacostraca</taxon>
        <taxon>Eucarida</taxon>
        <taxon>Decapoda</taxon>
        <taxon>Pleocyemata</taxon>
        <taxon>Brachyura</taxon>
        <taxon>Eubrachyura</taxon>
        <taxon>Portunoidea</taxon>
        <taxon>Portunidae</taxon>
        <taxon>Portuninae</taxon>
        <taxon>Portunus</taxon>
    </lineage>
</organism>
<evidence type="ECO:0000313" key="1">
    <source>
        <dbReference type="EMBL" id="MPC29052.1"/>
    </source>
</evidence>
<comment type="caution">
    <text evidence="1">The sequence shown here is derived from an EMBL/GenBank/DDBJ whole genome shotgun (WGS) entry which is preliminary data.</text>
</comment>
<dbReference type="Proteomes" id="UP000324222">
    <property type="component" value="Unassembled WGS sequence"/>
</dbReference>
<protein>
    <submittedName>
        <fullName evidence="1">Uncharacterized protein</fullName>
    </submittedName>
</protein>
<dbReference type="EMBL" id="VSRR010002007">
    <property type="protein sequence ID" value="MPC29052.1"/>
    <property type="molecule type" value="Genomic_DNA"/>
</dbReference>